<accession>A0ABQ9JZR5</accession>
<evidence type="ECO:0000313" key="1">
    <source>
        <dbReference type="EMBL" id="KAJ8982745.1"/>
    </source>
</evidence>
<evidence type="ECO:0000313" key="2">
    <source>
        <dbReference type="Proteomes" id="UP001162164"/>
    </source>
</evidence>
<gene>
    <name evidence="1" type="ORF">NQ317_014043</name>
</gene>
<dbReference type="EMBL" id="JAPWTJ010000109">
    <property type="protein sequence ID" value="KAJ8982745.1"/>
    <property type="molecule type" value="Genomic_DNA"/>
</dbReference>
<protein>
    <submittedName>
        <fullName evidence="1">Uncharacterized protein</fullName>
    </submittedName>
</protein>
<reference evidence="1" key="1">
    <citation type="journal article" date="2023" name="Insect Mol. Biol.">
        <title>Genome sequencing provides insights into the evolution of gene families encoding plant cell wall-degrading enzymes in longhorned beetles.</title>
        <authorList>
            <person name="Shin N.R."/>
            <person name="Okamura Y."/>
            <person name="Kirsch R."/>
            <person name="Pauchet Y."/>
        </authorList>
    </citation>
    <scope>NUCLEOTIDE SEQUENCE</scope>
    <source>
        <strain evidence="1">MMC_N1</strain>
    </source>
</reference>
<comment type="caution">
    <text evidence="1">The sequence shown here is derived from an EMBL/GenBank/DDBJ whole genome shotgun (WGS) entry which is preliminary data.</text>
</comment>
<keyword evidence="2" id="KW-1185">Reference proteome</keyword>
<name>A0ABQ9JZR5_9CUCU</name>
<proteinExistence type="predicted"/>
<sequence length="95" mass="11277">MKTEVTGRVKEQDQDIEHCYMVTPFCYDIKIVIWYYVNLHPNKHEFEFRQAYSPRNIQGDSVLNNTLTIQSSDKFMIYPFKNCFPILSSKRDTGC</sequence>
<dbReference type="Proteomes" id="UP001162164">
    <property type="component" value="Unassembled WGS sequence"/>
</dbReference>
<organism evidence="1 2">
    <name type="scientific">Molorchus minor</name>
    <dbReference type="NCBI Taxonomy" id="1323400"/>
    <lineage>
        <taxon>Eukaryota</taxon>
        <taxon>Metazoa</taxon>
        <taxon>Ecdysozoa</taxon>
        <taxon>Arthropoda</taxon>
        <taxon>Hexapoda</taxon>
        <taxon>Insecta</taxon>
        <taxon>Pterygota</taxon>
        <taxon>Neoptera</taxon>
        <taxon>Endopterygota</taxon>
        <taxon>Coleoptera</taxon>
        <taxon>Polyphaga</taxon>
        <taxon>Cucujiformia</taxon>
        <taxon>Chrysomeloidea</taxon>
        <taxon>Cerambycidae</taxon>
        <taxon>Lamiinae</taxon>
        <taxon>Monochamini</taxon>
        <taxon>Molorchus</taxon>
    </lineage>
</organism>